<dbReference type="EMBL" id="CAAE01010648">
    <property type="protein sequence ID" value="CAF93286.1"/>
    <property type="molecule type" value="Genomic_DNA"/>
</dbReference>
<gene>
    <name evidence="2" type="ORF">GSTENG00008861001</name>
</gene>
<feature type="transmembrane region" description="Helical" evidence="1">
    <location>
        <begin position="29"/>
        <end position="52"/>
    </location>
</feature>
<proteinExistence type="predicted"/>
<reference evidence="2" key="1">
    <citation type="journal article" date="2004" name="Nature">
        <title>Genome duplication in the teleost fish Tetraodon nigroviridis reveals the early vertebrate proto-karyotype.</title>
        <authorList>
            <person name="Jaillon O."/>
            <person name="Aury J.-M."/>
            <person name="Brunet F."/>
            <person name="Petit J.-L."/>
            <person name="Stange-Thomann N."/>
            <person name="Mauceli E."/>
            <person name="Bouneau L."/>
            <person name="Fischer C."/>
            <person name="Ozouf-Costaz C."/>
            <person name="Bernot A."/>
            <person name="Nicaud S."/>
            <person name="Jaffe D."/>
            <person name="Fisher S."/>
            <person name="Lutfalla G."/>
            <person name="Dossat C."/>
            <person name="Segurens B."/>
            <person name="Dasilva C."/>
            <person name="Salanoubat M."/>
            <person name="Levy M."/>
            <person name="Boudet N."/>
            <person name="Castellano S."/>
            <person name="Anthouard V."/>
            <person name="Jubin C."/>
            <person name="Castelli V."/>
            <person name="Katinka M."/>
            <person name="Vacherie B."/>
            <person name="Biemont C."/>
            <person name="Skalli Z."/>
            <person name="Cattolico L."/>
            <person name="Poulain J."/>
            <person name="De Berardinis V."/>
            <person name="Cruaud C."/>
            <person name="Duprat S."/>
            <person name="Brottier P."/>
            <person name="Coutanceau J.-P."/>
            <person name="Gouzy J."/>
            <person name="Parra G."/>
            <person name="Lardier G."/>
            <person name="Chapple C."/>
            <person name="McKernan K.J."/>
            <person name="McEwan P."/>
            <person name="Bosak S."/>
            <person name="Kellis M."/>
            <person name="Volff J.-N."/>
            <person name="Guigo R."/>
            <person name="Zody M.C."/>
            <person name="Mesirov J."/>
            <person name="Lindblad-Toh K."/>
            <person name="Birren B."/>
            <person name="Nusbaum C."/>
            <person name="Kahn D."/>
            <person name="Robinson-Rechavi M."/>
            <person name="Laudet V."/>
            <person name="Schachter V."/>
            <person name="Quetier F."/>
            <person name="Saurin W."/>
            <person name="Scarpelli C."/>
            <person name="Wincker P."/>
            <person name="Lander E.S."/>
            <person name="Weissenbach J."/>
            <person name="Roest Crollius H."/>
        </authorList>
    </citation>
    <scope>NUCLEOTIDE SEQUENCE [LARGE SCALE GENOMIC DNA]</scope>
</reference>
<sequence length="61" mass="6612">NGLMKGGHFVICIGTCSPSKLGHGWKQNLLYFCVCVCVCVSCSQALCFLVIFPLKECIISV</sequence>
<keyword evidence="1" id="KW-1133">Transmembrane helix</keyword>
<feature type="non-terminal residue" evidence="2">
    <location>
        <position position="1"/>
    </location>
</feature>
<dbReference type="AlphaFoldDB" id="Q4T1E6"/>
<organism evidence="2">
    <name type="scientific">Tetraodon nigroviridis</name>
    <name type="common">Spotted green pufferfish</name>
    <name type="synonym">Chelonodon nigroviridis</name>
    <dbReference type="NCBI Taxonomy" id="99883"/>
    <lineage>
        <taxon>Eukaryota</taxon>
        <taxon>Metazoa</taxon>
        <taxon>Chordata</taxon>
        <taxon>Craniata</taxon>
        <taxon>Vertebrata</taxon>
        <taxon>Euteleostomi</taxon>
        <taxon>Actinopterygii</taxon>
        <taxon>Neopterygii</taxon>
        <taxon>Teleostei</taxon>
        <taxon>Neoteleostei</taxon>
        <taxon>Acanthomorphata</taxon>
        <taxon>Eupercaria</taxon>
        <taxon>Tetraodontiformes</taxon>
        <taxon>Tetradontoidea</taxon>
        <taxon>Tetraodontidae</taxon>
        <taxon>Tetraodon</taxon>
    </lineage>
</organism>
<keyword evidence="1" id="KW-0812">Transmembrane</keyword>
<name>Q4T1E6_TETNG</name>
<reference evidence="2" key="2">
    <citation type="submission" date="2004-02" db="EMBL/GenBank/DDBJ databases">
        <authorList>
            <consortium name="Genoscope"/>
            <consortium name="Whitehead Institute Centre for Genome Research"/>
        </authorList>
    </citation>
    <scope>NUCLEOTIDE SEQUENCE</scope>
</reference>
<evidence type="ECO:0000256" key="1">
    <source>
        <dbReference type="SAM" id="Phobius"/>
    </source>
</evidence>
<accession>Q4T1E6</accession>
<dbReference type="KEGG" id="tng:GSTEN00008861G001"/>
<evidence type="ECO:0000313" key="2">
    <source>
        <dbReference type="EMBL" id="CAF93286.1"/>
    </source>
</evidence>
<keyword evidence="1" id="KW-0472">Membrane</keyword>
<protein>
    <submittedName>
        <fullName evidence="2">Chromosome undetermined SCAF10648, whole genome shotgun sequence</fullName>
    </submittedName>
</protein>